<protein>
    <submittedName>
        <fullName evidence="4">Predicted dehydrogenase</fullName>
    </submittedName>
</protein>
<dbReference type="InterPro" id="IPR036291">
    <property type="entry name" value="NAD(P)-bd_dom_sf"/>
</dbReference>
<gene>
    <name evidence="4" type="ORF">SAMN02745225_00777</name>
</gene>
<name>A0A1M4TYB4_9ACTN</name>
<proteinExistence type="predicted"/>
<dbReference type="InterPro" id="IPR000683">
    <property type="entry name" value="Gfo/Idh/MocA-like_OxRdtase_N"/>
</dbReference>
<dbReference type="Proteomes" id="UP000184295">
    <property type="component" value="Unassembled WGS sequence"/>
</dbReference>
<feature type="domain" description="Gfo/Idh/MocA-like oxidoreductase N-terminal" evidence="2">
    <location>
        <begin position="213"/>
        <end position="333"/>
    </location>
</feature>
<evidence type="ECO:0000259" key="3">
    <source>
        <dbReference type="Pfam" id="PF22725"/>
    </source>
</evidence>
<dbReference type="SUPFAM" id="SSF51735">
    <property type="entry name" value="NAD(P)-binding Rossmann-fold domains"/>
    <property type="match status" value="1"/>
</dbReference>
<dbReference type="STRING" id="1121881.SAMN02745225_00777"/>
<keyword evidence="5" id="KW-1185">Reference proteome</keyword>
<accession>A0A1M4TYB4</accession>
<organism evidence="4 5">
    <name type="scientific">Ferrithrix thermotolerans DSM 19514</name>
    <dbReference type="NCBI Taxonomy" id="1121881"/>
    <lineage>
        <taxon>Bacteria</taxon>
        <taxon>Bacillati</taxon>
        <taxon>Actinomycetota</taxon>
        <taxon>Acidimicrobiia</taxon>
        <taxon>Acidimicrobiales</taxon>
        <taxon>Acidimicrobiaceae</taxon>
        <taxon>Ferrithrix</taxon>
    </lineage>
</organism>
<evidence type="ECO:0000259" key="2">
    <source>
        <dbReference type="Pfam" id="PF01408"/>
    </source>
</evidence>
<dbReference type="InterPro" id="IPR051317">
    <property type="entry name" value="Gfo/Idh/MocA_oxidoreduct"/>
</dbReference>
<dbReference type="PANTHER" id="PTHR43708">
    <property type="entry name" value="CONSERVED EXPRESSED OXIDOREDUCTASE (EUROFUNG)"/>
    <property type="match status" value="1"/>
</dbReference>
<evidence type="ECO:0000313" key="4">
    <source>
        <dbReference type="EMBL" id="SHE49472.1"/>
    </source>
</evidence>
<sequence>MEAPFPKTTDKEAIKKKEHTMSSLISSNQSSASVLSPYWSPRRDHLSASFKKVDHLDATKILRRDGKLIVPSYSMLTPELLSTLRDGGNLFLFGSLESESTRIGDIELNLDTLPTSEWYLKLNKDIPAFVRFPSEVPILSSLYTCRTPEGAEPLTYVNIHMQDRLVSWRRAVGAGTLHFFGFDFDSLTCANEEVRYLLEVYLTLSNNRPKPFGVSVVGYGPYGGMGYFHGSAASSIEGLSFVGAVDPSPDRRAAASREFPGITTVSTHKDLLEVDEVEVVVVATPPSTHYQIALDALRAGRHVVLEKPMCLTVQEADDLIELAQAQGLVLTVNQNRRWDQDYRAIREVVFAGGIGDLFNIETFVGTFDHPCRAWHSDEGVSGGAAYDWGAHYVDWTLQLLGQAPTVVTSFGHKRRWYEVSNLDQITIHMSFPEGREATFIQSDLAAIRKPKFYLQGTEGTLVGHYQPITKETVTQEHGYVKDYYHFAEAPAELELARYEGPNRVSRQTITLPPPKRYGFWRNFADHIHLGSALEVQPDQVREVIAVLEQAHLQSKDG</sequence>
<dbReference type="EMBL" id="FQUL01000007">
    <property type="protein sequence ID" value="SHE49472.1"/>
    <property type="molecule type" value="Genomic_DNA"/>
</dbReference>
<dbReference type="GO" id="GO:0000166">
    <property type="term" value="F:nucleotide binding"/>
    <property type="evidence" value="ECO:0007669"/>
    <property type="project" value="InterPro"/>
</dbReference>
<dbReference type="SUPFAM" id="SSF55347">
    <property type="entry name" value="Glyceraldehyde-3-phosphate dehydrogenase-like, C-terminal domain"/>
    <property type="match status" value="1"/>
</dbReference>
<dbReference type="Gene3D" id="3.30.360.10">
    <property type="entry name" value="Dihydrodipicolinate Reductase, domain 2"/>
    <property type="match status" value="1"/>
</dbReference>
<evidence type="ECO:0000313" key="5">
    <source>
        <dbReference type="Proteomes" id="UP000184295"/>
    </source>
</evidence>
<dbReference type="Pfam" id="PF22725">
    <property type="entry name" value="GFO_IDH_MocA_C3"/>
    <property type="match status" value="1"/>
</dbReference>
<dbReference type="PANTHER" id="PTHR43708:SF8">
    <property type="entry name" value="OXIDOREDUCTASE"/>
    <property type="match status" value="1"/>
</dbReference>
<dbReference type="AlphaFoldDB" id="A0A1M4TYB4"/>
<dbReference type="Gene3D" id="3.40.50.720">
    <property type="entry name" value="NAD(P)-binding Rossmann-like Domain"/>
    <property type="match status" value="1"/>
</dbReference>
<evidence type="ECO:0000256" key="1">
    <source>
        <dbReference type="SAM" id="MobiDB-lite"/>
    </source>
</evidence>
<reference evidence="5" key="1">
    <citation type="submission" date="2016-11" db="EMBL/GenBank/DDBJ databases">
        <authorList>
            <person name="Varghese N."/>
            <person name="Submissions S."/>
        </authorList>
    </citation>
    <scope>NUCLEOTIDE SEQUENCE [LARGE SCALE GENOMIC DNA]</scope>
    <source>
        <strain evidence="5">DSM 19514</strain>
    </source>
</reference>
<dbReference type="OrthoDB" id="256869at2"/>
<dbReference type="Pfam" id="PF01408">
    <property type="entry name" value="GFO_IDH_MocA"/>
    <property type="match status" value="1"/>
</dbReference>
<feature type="region of interest" description="Disordered" evidence="1">
    <location>
        <begin position="1"/>
        <end position="25"/>
    </location>
</feature>
<feature type="domain" description="GFO/IDH/MocA-like oxidoreductase" evidence="3">
    <location>
        <begin position="342"/>
        <end position="461"/>
    </location>
</feature>
<dbReference type="InterPro" id="IPR055170">
    <property type="entry name" value="GFO_IDH_MocA-like_dom"/>
</dbReference>